<proteinExistence type="predicted"/>
<dbReference type="InterPro" id="IPR036872">
    <property type="entry name" value="CH_dom_sf"/>
</dbReference>
<evidence type="ECO:0000313" key="6">
    <source>
        <dbReference type="Ensembl" id="ENSCSRP00000020610.1"/>
    </source>
</evidence>
<name>A0A8C3T1W6_CHESE</name>
<feature type="coiled-coil region" evidence="4">
    <location>
        <begin position="354"/>
        <end position="709"/>
    </location>
</feature>
<keyword evidence="3 4" id="KW-0175">Coiled coil</keyword>
<evidence type="ECO:0000259" key="5">
    <source>
        <dbReference type="Pfam" id="PF19047"/>
    </source>
</evidence>
<reference evidence="6" key="1">
    <citation type="submission" date="2025-08" db="UniProtKB">
        <authorList>
            <consortium name="Ensembl"/>
        </authorList>
    </citation>
    <scope>IDENTIFICATION</scope>
</reference>
<organism evidence="6 7">
    <name type="scientific">Chelydra serpentina</name>
    <name type="common">Snapping turtle</name>
    <name type="synonym">Testudo serpentina</name>
    <dbReference type="NCBI Taxonomy" id="8475"/>
    <lineage>
        <taxon>Eukaryota</taxon>
        <taxon>Metazoa</taxon>
        <taxon>Chordata</taxon>
        <taxon>Craniata</taxon>
        <taxon>Vertebrata</taxon>
        <taxon>Euteleostomi</taxon>
        <taxon>Archelosauria</taxon>
        <taxon>Testudinata</taxon>
        <taxon>Testudines</taxon>
        <taxon>Cryptodira</taxon>
        <taxon>Durocryptodira</taxon>
        <taxon>Americhelydia</taxon>
        <taxon>Chelydroidea</taxon>
        <taxon>Chelydridae</taxon>
        <taxon>Chelydra</taxon>
    </lineage>
</organism>
<evidence type="ECO:0000313" key="7">
    <source>
        <dbReference type="Proteomes" id="UP000694403"/>
    </source>
</evidence>
<dbReference type="GO" id="GO:0008017">
    <property type="term" value="F:microtubule binding"/>
    <property type="evidence" value="ECO:0007669"/>
    <property type="project" value="TreeGrafter"/>
</dbReference>
<dbReference type="GO" id="GO:0005813">
    <property type="term" value="C:centrosome"/>
    <property type="evidence" value="ECO:0007669"/>
    <property type="project" value="TreeGrafter"/>
</dbReference>
<accession>A0A8C3T1W6</accession>
<dbReference type="AlphaFoldDB" id="A0A8C3T1W6"/>
<feature type="domain" description="HOOK N-terminal" evidence="5">
    <location>
        <begin position="10"/>
        <end position="76"/>
    </location>
</feature>
<dbReference type="GO" id="GO:0031122">
    <property type="term" value="P:cytoplasmic microtubule organization"/>
    <property type="evidence" value="ECO:0007669"/>
    <property type="project" value="TreeGrafter"/>
</dbReference>
<dbReference type="InterPro" id="IPR043936">
    <property type="entry name" value="HOOK_N"/>
</dbReference>
<dbReference type="Ensembl" id="ENSCSRT00000021523.1">
    <property type="protein sequence ID" value="ENSCSRP00000020610.1"/>
    <property type="gene ID" value="ENSCSRG00000012796.1"/>
</dbReference>
<dbReference type="Gene3D" id="1.10.418.10">
    <property type="entry name" value="Calponin-like domain"/>
    <property type="match status" value="1"/>
</dbReference>
<dbReference type="PANTHER" id="PTHR18947">
    <property type="entry name" value="HOOK PROTEINS"/>
    <property type="match status" value="1"/>
</dbReference>
<dbReference type="GO" id="GO:0005737">
    <property type="term" value="C:cytoplasm"/>
    <property type="evidence" value="ECO:0007669"/>
    <property type="project" value="UniProtKB-SubCell"/>
</dbReference>
<keyword evidence="2" id="KW-0963">Cytoplasm</keyword>
<reference evidence="6" key="2">
    <citation type="submission" date="2025-09" db="UniProtKB">
        <authorList>
            <consortium name="Ensembl"/>
        </authorList>
    </citation>
    <scope>IDENTIFICATION</scope>
</reference>
<dbReference type="PANTHER" id="PTHR18947:SF30">
    <property type="entry name" value="GIRDIN"/>
    <property type="match status" value="1"/>
</dbReference>
<keyword evidence="7" id="KW-1185">Reference proteome</keyword>
<evidence type="ECO:0000256" key="4">
    <source>
        <dbReference type="SAM" id="Coils"/>
    </source>
</evidence>
<dbReference type="Pfam" id="PF19047">
    <property type="entry name" value="HOOK_N"/>
    <property type="match status" value="1"/>
</dbReference>
<dbReference type="SUPFAM" id="SSF116907">
    <property type="entry name" value="Hook domain"/>
    <property type="match status" value="1"/>
</dbReference>
<feature type="coiled-coil region" evidence="4">
    <location>
        <begin position="159"/>
        <end position="248"/>
    </location>
</feature>
<evidence type="ECO:0000256" key="1">
    <source>
        <dbReference type="ARBA" id="ARBA00004496"/>
    </source>
</evidence>
<dbReference type="GO" id="GO:0051959">
    <property type="term" value="F:dynein light intermediate chain binding"/>
    <property type="evidence" value="ECO:0007669"/>
    <property type="project" value="TreeGrafter"/>
</dbReference>
<dbReference type="Proteomes" id="UP000694403">
    <property type="component" value="Unplaced"/>
</dbReference>
<protein>
    <submittedName>
        <fullName evidence="6">Coiled-coil domain containing 88A</fullName>
    </submittedName>
</protein>
<sequence>NFNLSETLQQLIMMSLPNVLIIGKNPFSEPGTEEIKKLLLLLLGCAVQCQKKEEFIERIQGLDFDTRAAVAAHIQEVTHNQENVFDLQWMDVSILSQEYIEPLLKNMALHLKRLIDERDEHSETIVELSEERDCLHFLPHASAAQSPCGSPGIKRTESRQHLSVELADAKAKIRRLRQELEEKTEQLLDCKQELEQMEAELKRLQQENMNLLSDARSARVYRDELDALREKAIRVDKLESEVSRYKERLHDIVFYKARVEVYLKQFLIMYNLFFSKRRKKENPGNYRPVSLTSVPRKIMEQVLKESILKHSEKRKVIRNSHHGFTKGKSCLTNLIGVPRKSLGHEVNELTSSRLLKLEMENQSLQKTVEELQNAMGSVEGSNSKILKMEKENQRLSKKVLERLENEISQEKQSLQNSQNMSKDLMKEKAQLEKTIETLRENSERQIKILEQENEHLNQTVAALRQRSQISAEARVKDIEKENKILHESIKETSSKLNKIEFEKKQVRKELEHYKEKGERAEELENELHHLEKENELLQKKITNLKITCEKTEALEQENSDLEVENRKLKKTLDSLKNLTFQLESLEKENSQLDEENLELRRTVESLKCTSIKMAQLQLENKELESEKEQLKKGLELMKASCKKTERLEVSYQGLDTENQRLQKALENSNKKIQQLESELQDLESENQTLQKNLEELKISSKRLEQLEKENKK</sequence>
<evidence type="ECO:0000256" key="3">
    <source>
        <dbReference type="ARBA" id="ARBA00023054"/>
    </source>
</evidence>
<evidence type="ECO:0000256" key="2">
    <source>
        <dbReference type="ARBA" id="ARBA00022490"/>
    </source>
</evidence>
<comment type="subcellular location">
    <subcellularLocation>
        <location evidence="1">Cytoplasm</location>
    </subcellularLocation>
</comment>
<dbReference type="GO" id="GO:0030705">
    <property type="term" value="P:cytoskeleton-dependent intracellular transport"/>
    <property type="evidence" value="ECO:0007669"/>
    <property type="project" value="InterPro"/>
</dbReference>